<evidence type="ECO:0000313" key="2">
    <source>
        <dbReference type="Proteomes" id="UP001472677"/>
    </source>
</evidence>
<accession>A0ABR2ASV7</accession>
<gene>
    <name evidence="1" type="ORF">V6N12_066029</name>
</gene>
<keyword evidence="2" id="KW-1185">Reference proteome</keyword>
<protein>
    <submittedName>
        <fullName evidence="1">Uncharacterized protein</fullName>
    </submittedName>
</protein>
<organism evidence="1 2">
    <name type="scientific">Hibiscus sabdariffa</name>
    <name type="common">roselle</name>
    <dbReference type="NCBI Taxonomy" id="183260"/>
    <lineage>
        <taxon>Eukaryota</taxon>
        <taxon>Viridiplantae</taxon>
        <taxon>Streptophyta</taxon>
        <taxon>Embryophyta</taxon>
        <taxon>Tracheophyta</taxon>
        <taxon>Spermatophyta</taxon>
        <taxon>Magnoliopsida</taxon>
        <taxon>eudicotyledons</taxon>
        <taxon>Gunneridae</taxon>
        <taxon>Pentapetalae</taxon>
        <taxon>rosids</taxon>
        <taxon>malvids</taxon>
        <taxon>Malvales</taxon>
        <taxon>Malvaceae</taxon>
        <taxon>Malvoideae</taxon>
        <taxon>Hibiscus</taxon>
    </lineage>
</organism>
<name>A0ABR2ASV7_9ROSI</name>
<evidence type="ECO:0000313" key="1">
    <source>
        <dbReference type="EMBL" id="KAK8497180.1"/>
    </source>
</evidence>
<dbReference type="Proteomes" id="UP001472677">
    <property type="component" value="Unassembled WGS sequence"/>
</dbReference>
<reference evidence="1 2" key="1">
    <citation type="journal article" date="2024" name="G3 (Bethesda)">
        <title>Genome assembly of Hibiscus sabdariffa L. provides insights into metabolisms of medicinal natural products.</title>
        <authorList>
            <person name="Kim T."/>
        </authorList>
    </citation>
    <scope>NUCLEOTIDE SEQUENCE [LARGE SCALE GENOMIC DNA]</scope>
    <source>
        <strain evidence="1">TK-2024</strain>
        <tissue evidence="1">Old leaves</tissue>
    </source>
</reference>
<dbReference type="EMBL" id="JBBPBM010000327">
    <property type="protein sequence ID" value="KAK8497180.1"/>
    <property type="molecule type" value="Genomic_DNA"/>
</dbReference>
<proteinExistence type="predicted"/>
<sequence length="86" mass="9796">METVSSMSDGFGNWLWDKFEHLFPIPIILRIAVNNGPLLIAGIDGVGWKIRNDLQFSIKFAYDVRFGAMMGVNEGLWRAIHKFRGL</sequence>
<comment type="caution">
    <text evidence="1">The sequence shown here is derived from an EMBL/GenBank/DDBJ whole genome shotgun (WGS) entry which is preliminary data.</text>
</comment>